<dbReference type="PROSITE" id="PS50967">
    <property type="entry name" value="HRDC"/>
    <property type="match status" value="1"/>
</dbReference>
<dbReference type="Pfam" id="PF00570">
    <property type="entry name" value="HRDC"/>
    <property type="match status" value="1"/>
</dbReference>
<name>A0A3B0V664_9ZZZZ</name>
<dbReference type="EMBL" id="UOET01000122">
    <property type="protein sequence ID" value="VAW27524.1"/>
    <property type="molecule type" value="Genomic_DNA"/>
</dbReference>
<dbReference type="AlphaFoldDB" id="A0A3B0V664"/>
<accession>A0A3B0V664</accession>
<dbReference type="InterPro" id="IPR044876">
    <property type="entry name" value="HRDC_dom_sf"/>
</dbReference>
<feature type="domain" description="HRDC" evidence="1">
    <location>
        <begin position="57"/>
        <end position="137"/>
    </location>
</feature>
<reference evidence="2" key="1">
    <citation type="submission" date="2018-06" db="EMBL/GenBank/DDBJ databases">
        <authorList>
            <person name="Zhirakovskaya E."/>
        </authorList>
    </citation>
    <scope>NUCLEOTIDE SEQUENCE</scope>
</reference>
<proteinExistence type="predicted"/>
<sequence>KNALDNMNREAAFKTACLEACHNGFVVKDYLNAQAKASVESPAKSARQKKAEEVAAELDHPEIYRRLKAWRDAKVAEMGGPVYRVLALRSIRELSDKLPITPTALKAIKGIGQKKLELFGDELLQIIIDFCEEKDFAGLALNEPEPEEKKPKVNSKLVSFDLWKSGKSITEIAKTRKYAESTIEGHLAHFVSTGEIDIEKLVSPDKVKRISEFFIREKMPLLSEAKAALGDNISYGELKFVLNYLRFKGMVDNS</sequence>
<dbReference type="InterPro" id="IPR010997">
    <property type="entry name" value="HRDC-like_sf"/>
</dbReference>
<gene>
    <name evidence="2" type="ORF">MNBD_BACTEROID07-713</name>
</gene>
<dbReference type="GO" id="GO:0003676">
    <property type="term" value="F:nucleic acid binding"/>
    <property type="evidence" value="ECO:0007669"/>
    <property type="project" value="InterPro"/>
</dbReference>
<dbReference type="SMART" id="SM00341">
    <property type="entry name" value="HRDC"/>
    <property type="match status" value="1"/>
</dbReference>
<feature type="non-terminal residue" evidence="2">
    <location>
        <position position="1"/>
    </location>
</feature>
<evidence type="ECO:0000259" key="1">
    <source>
        <dbReference type="PROSITE" id="PS50967"/>
    </source>
</evidence>
<dbReference type="InterPro" id="IPR002121">
    <property type="entry name" value="HRDC_dom"/>
</dbReference>
<evidence type="ECO:0000313" key="2">
    <source>
        <dbReference type="EMBL" id="VAW27524.1"/>
    </source>
</evidence>
<dbReference type="InterPro" id="IPR029491">
    <property type="entry name" value="Helicase_HTH"/>
</dbReference>
<organism evidence="2">
    <name type="scientific">hydrothermal vent metagenome</name>
    <dbReference type="NCBI Taxonomy" id="652676"/>
    <lineage>
        <taxon>unclassified sequences</taxon>
        <taxon>metagenomes</taxon>
        <taxon>ecological metagenomes</taxon>
    </lineage>
</organism>
<dbReference type="Gene3D" id="1.10.150.80">
    <property type="entry name" value="HRDC domain"/>
    <property type="match status" value="1"/>
</dbReference>
<dbReference type="GO" id="GO:0000166">
    <property type="term" value="F:nucleotide binding"/>
    <property type="evidence" value="ECO:0007669"/>
    <property type="project" value="InterPro"/>
</dbReference>
<dbReference type="SUPFAM" id="SSF47819">
    <property type="entry name" value="HRDC-like"/>
    <property type="match status" value="1"/>
</dbReference>
<protein>
    <recommendedName>
        <fullName evidence="1">HRDC domain-containing protein</fullName>
    </recommendedName>
</protein>
<dbReference type="Pfam" id="PF14493">
    <property type="entry name" value="HTH_40"/>
    <property type="match status" value="1"/>
</dbReference>